<sequence>MINMKDLIWKVKKDGGENPLSMMKEADIDGEDWAISMEGRYGWTSLKNEEFQEEDIWAVLKESTDFTTSKVGSSDSPTSNSRQQLPKTSSIMIPRANNNSAQEQKILPKSAPVKIPDWSKIYGAGRTLKGRDLSRVRNTVLTKTGFLE</sequence>
<keyword evidence="4" id="KW-1185">Reference proteome</keyword>
<dbReference type="OrthoDB" id="1917735at2759"/>
<gene>
    <name evidence="3" type="ORF">RHSIM_RhsimUnG0249700</name>
</gene>
<evidence type="ECO:0000256" key="1">
    <source>
        <dbReference type="ARBA" id="ARBA00034773"/>
    </source>
</evidence>
<name>A0A834FV30_RHOSS</name>
<feature type="region of interest" description="Disordered" evidence="2">
    <location>
        <begin position="67"/>
        <end position="108"/>
    </location>
</feature>
<dbReference type="EMBL" id="WJXA01000551">
    <property type="protein sequence ID" value="KAF7112253.1"/>
    <property type="molecule type" value="Genomic_DNA"/>
</dbReference>
<dbReference type="GO" id="GO:0010150">
    <property type="term" value="P:leaf senescence"/>
    <property type="evidence" value="ECO:0007669"/>
    <property type="project" value="UniProtKB-ARBA"/>
</dbReference>
<dbReference type="Pfam" id="PF04520">
    <property type="entry name" value="Senescence_reg"/>
    <property type="match status" value="1"/>
</dbReference>
<comment type="similarity">
    <text evidence="1">Belongs to the senescence regulator S40 family.</text>
</comment>
<dbReference type="AlphaFoldDB" id="A0A834FV30"/>
<dbReference type="PANTHER" id="PTHR46525:SF2">
    <property type="entry name" value="EMB|CAB72159.1"/>
    <property type="match status" value="1"/>
</dbReference>
<dbReference type="InterPro" id="IPR007608">
    <property type="entry name" value="Senescence_reg_S40"/>
</dbReference>
<feature type="compositionally biased region" description="Polar residues" evidence="2">
    <location>
        <begin position="67"/>
        <end position="103"/>
    </location>
</feature>
<dbReference type="Proteomes" id="UP000626092">
    <property type="component" value="Unassembled WGS sequence"/>
</dbReference>
<protein>
    <submittedName>
        <fullName evidence="3">Uncharacterized protein</fullName>
    </submittedName>
</protein>
<organism evidence="3 4">
    <name type="scientific">Rhododendron simsii</name>
    <name type="common">Sims's rhododendron</name>
    <dbReference type="NCBI Taxonomy" id="118357"/>
    <lineage>
        <taxon>Eukaryota</taxon>
        <taxon>Viridiplantae</taxon>
        <taxon>Streptophyta</taxon>
        <taxon>Embryophyta</taxon>
        <taxon>Tracheophyta</taxon>
        <taxon>Spermatophyta</taxon>
        <taxon>Magnoliopsida</taxon>
        <taxon>eudicotyledons</taxon>
        <taxon>Gunneridae</taxon>
        <taxon>Pentapetalae</taxon>
        <taxon>asterids</taxon>
        <taxon>Ericales</taxon>
        <taxon>Ericaceae</taxon>
        <taxon>Ericoideae</taxon>
        <taxon>Rhodoreae</taxon>
        <taxon>Rhododendron</taxon>
    </lineage>
</organism>
<dbReference type="PANTHER" id="PTHR46525">
    <property type="entry name" value="EMB|CAB72159.1"/>
    <property type="match status" value="1"/>
</dbReference>
<accession>A0A834FV30</accession>
<evidence type="ECO:0000256" key="2">
    <source>
        <dbReference type="SAM" id="MobiDB-lite"/>
    </source>
</evidence>
<evidence type="ECO:0000313" key="3">
    <source>
        <dbReference type="EMBL" id="KAF7112253.1"/>
    </source>
</evidence>
<reference evidence="3" key="1">
    <citation type="submission" date="2019-11" db="EMBL/GenBank/DDBJ databases">
        <authorList>
            <person name="Liu Y."/>
            <person name="Hou J."/>
            <person name="Li T.-Q."/>
            <person name="Guan C.-H."/>
            <person name="Wu X."/>
            <person name="Wu H.-Z."/>
            <person name="Ling F."/>
            <person name="Zhang R."/>
            <person name="Shi X.-G."/>
            <person name="Ren J.-P."/>
            <person name="Chen E.-F."/>
            <person name="Sun J.-M."/>
        </authorList>
    </citation>
    <scope>NUCLEOTIDE SEQUENCE</scope>
    <source>
        <strain evidence="3">Adult_tree_wgs_1</strain>
        <tissue evidence="3">Leaves</tissue>
    </source>
</reference>
<comment type="caution">
    <text evidence="3">The sequence shown here is derived from an EMBL/GenBank/DDBJ whole genome shotgun (WGS) entry which is preliminary data.</text>
</comment>
<evidence type="ECO:0000313" key="4">
    <source>
        <dbReference type="Proteomes" id="UP000626092"/>
    </source>
</evidence>
<proteinExistence type="inferred from homology"/>